<dbReference type="InterPro" id="IPR001367">
    <property type="entry name" value="Fe_dep_repressor"/>
</dbReference>
<evidence type="ECO:0000256" key="3">
    <source>
        <dbReference type="ARBA" id="ARBA00011738"/>
    </source>
</evidence>
<organism evidence="9 10">
    <name type="scientific">Flaviflexus salsibiostraticola</name>
    <dbReference type="NCBI Taxonomy" id="1282737"/>
    <lineage>
        <taxon>Bacteria</taxon>
        <taxon>Bacillati</taxon>
        <taxon>Actinomycetota</taxon>
        <taxon>Actinomycetes</taxon>
        <taxon>Actinomycetales</taxon>
        <taxon>Actinomycetaceae</taxon>
        <taxon>Flaviflexus</taxon>
    </lineage>
</organism>
<dbReference type="Gene3D" id="2.30.30.90">
    <property type="match status" value="1"/>
</dbReference>
<dbReference type="Gene3D" id="1.10.10.10">
    <property type="entry name" value="Winged helix-like DNA-binding domain superfamily/Winged helix DNA-binding domain"/>
    <property type="match status" value="1"/>
</dbReference>
<feature type="domain" description="HTH dtxR-type" evidence="8">
    <location>
        <begin position="1"/>
        <end position="65"/>
    </location>
</feature>
<comment type="similarity">
    <text evidence="2">Belongs to the DtxR/MntR family.</text>
</comment>
<reference evidence="9 10" key="1">
    <citation type="submission" date="2018-12" db="EMBL/GenBank/DDBJ databases">
        <title>Complete genome sequence of Flaviflexus salsibiostraticola KCTC 33148.</title>
        <authorList>
            <person name="Bae J.-W."/>
        </authorList>
    </citation>
    <scope>NUCLEOTIDE SEQUENCE [LARGE SCALE GENOMIC DNA]</scope>
    <source>
        <strain evidence="9 10">KCTC 33148</strain>
    </source>
</reference>
<evidence type="ECO:0000256" key="4">
    <source>
        <dbReference type="ARBA" id="ARBA00023004"/>
    </source>
</evidence>
<dbReference type="Proteomes" id="UP000270021">
    <property type="component" value="Chromosome"/>
</dbReference>
<dbReference type="InterPro" id="IPR022689">
    <property type="entry name" value="Iron_dep_repressor"/>
</dbReference>
<dbReference type="InterPro" id="IPR036421">
    <property type="entry name" value="Fe_dep_repressor_sf"/>
</dbReference>
<dbReference type="GO" id="GO:0046983">
    <property type="term" value="F:protein dimerization activity"/>
    <property type="evidence" value="ECO:0007669"/>
    <property type="project" value="InterPro"/>
</dbReference>
<dbReference type="InterPro" id="IPR038157">
    <property type="entry name" value="FeoA_core_dom"/>
</dbReference>
<name>A0A3Q8WWA8_9ACTO</name>
<dbReference type="KEGG" id="fsl:EJO69_09655"/>
<evidence type="ECO:0000256" key="7">
    <source>
        <dbReference type="ARBA" id="ARBA00023163"/>
    </source>
</evidence>
<dbReference type="PROSITE" id="PS50944">
    <property type="entry name" value="HTH_DTXR"/>
    <property type="match status" value="1"/>
</dbReference>
<gene>
    <name evidence="9" type="ORF">EJO69_09655</name>
</gene>
<sequence>MADLIDTGEMYLKTVYELEEEGIPPLRARIAERLEHSGPTVSETVNRLSRDGLLTIGPSRQIELTVAGRRKATEVMRKHRIAERLLIDVIGMDWEYAHEEACRWEHVMSDRVAEKLEGVLGAITHDPYGNPIPSAAEGPGSLAAGHSGLVAVADVSGPVITATLRRIAEPLQVDVQLLAELRSAGIGPGVTITVEKTPRGLTITGPGGVLEQVADAVGRHLFIDA</sequence>
<evidence type="ECO:0000313" key="9">
    <source>
        <dbReference type="EMBL" id="AZN30541.1"/>
    </source>
</evidence>
<dbReference type="GO" id="GO:0045892">
    <property type="term" value="P:negative regulation of DNA-templated transcription"/>
    <property type="evidence" value="ECO:0007669"/>
    <property type="project" value="TreeGrafter"/>
</dbReference>
<dbReference type="GO" id="GO:0046914">
    <property type="term" value="F:transition metal ion binding"/>
    <property type="evidence" value="ECO:0007669"/>
    <property type="project" value="InterPro"/>
</dbReference>
<keyword evidence="4" id="KW-0408">Iron</keyword>
<evidence type="ECO:0000256" key="6">
    <source>
        <dbReference type="ARBA" id="ARBA00023125"/>
    </source>
</evidence>
<evidence type="ECO:0000313" key="10">
    <source>
        <dbReference type="Proteomes" id="UP000270021"/>
    </source>
</evidence>
<dbReference type="OrthoDB" id="3208141at2"/>
<evidence type="ECO:0000256" key="2">
    <source>
        <dbReference type="ARBA" id="ARBA00007871"/>
    </source>
</evidence>
<keyword evidence="10" id="KW-1185">Reference proteome</keyword>
<dbReference type="EMBL" id="CP034438">
    <property type="protein sequence ID" value="AZN30541.1"/>
    <property type="molecule type" value="Genomic_DNA"/>
</dbReference>
<dbReference type="InterPro" id="IPR050536">
    <property type="entry name" value="DtxR_MntR_Metal-Reg"/>
</dbReference>
<keyword evidence="6" id="KW-0238">DNA-binding</keyword>
<dbReference type="Gene3D" id="1.10.60.10">
    <property type="entry name" value="Iron dependent repressor, metal binding and dimerisation domain"/>
    <property type="match status" value="1"/>
</dbReference>
<dbReference type="InterPro" id="IPR008988">
    <property type="entry name" value="Transcriptional_repressor_C"/>
</dbReference>
<evidence type="ECO:0000259" key="8">
    <source>
        <dbReference type="PROSITE" id="PS50944"/>
    </source>
</evidence>
<dbReference type="PANTHER" id="PTHR33238:SF10">
    <property type="entry name" value="IRON-DEPENDENT REPRESSOR IDER"/>
    <property type="match status" value="1"/>
</dbReference>
<dbReference type="InterPro" id="IPR036390">
    <property type="entry name" value="WH_DNA-bd_sf"/>
</dbReference>
<keyword evidence="7" id="KW-0804">Transcription</keyword>
<proteinExistence type="inferred from homology"/>
<dbReference type="GO" id="GO:0003700">
    <property type="term" value="F:DNA-binding transcription factor activity"/>
    <property type="evidence" value="ECO:0007669"/>
    <property type="project" value="InterPro"/>
</dbReference>
<dbReference type="AlphaFoldDB" id="A0A3Q8WWA8"/>
<dbReference type="SUPFAM" id="SSF47979">
    <property type="entry name" value="Iron-dependent repressor protein, dimerization domain"/>
    <property type="match status" value="1"/>
</dbReference>
<dbReference type="Pfam" id="PF02742">
    <property type="entry name" value="Fe_dep_repr_C"/>
    <property type="match status" value="1"/>
</dbReference>
<dbReference type="RefSeq" id="WP_126041371.1">
    <property type="nucleotide sequence ID" value="NZ_CP034438.1"/>
</dbReference>
<dbReference type="SMART" id="SM00529">
    <property type="entry name" value="HTH_DTXR"/>
    <property type="match status" value="1"/>
</dbReference>
<dbReference type="Pfam" id="PF01325">
    <property type="entry name" value="Fe_dep_repress"/>
    <property type="match status" value="1"/>
</dbReference>
<dbReference type="SUPFAM" id="SSF46785">
    <property type="entry name" value="Winged helix' DNA-binding domain"/>
    <property type="match status" value="1"/>
</dbReference>
<dbReference type="InterPro" id="IPR022687">
    <property type="entry name" value="HTH_DTXR"/>
</dbReference>
<dbReference type="PANTHER" id="PTHR33238">
    <property type="entry name" value="IRON (METAL) DEPENDENT REPRESSOR, DTXR FAMILY"/>
    <property type="match status" value="1"/>
</dbReference>
<keyword evidence="5" id="KW-0805">Transcription regulation</keyword>
<dbReference type="GO" id="GO:0005737">
    <property type="term" value="C:cytoplasm"/>
    <property type="evidence" value="ECO:0007669"/>
    <property type="project" value="UniProtKB-SubCell"/>
</dbReference>
<comment type="subunit">
    <text evidence="3">Homodimer.</text>
</comment>
<dbReference type="GO" id="GO:0003677">
    <property type="term" value="F:DNA binding"/>
    <property type="evidence" value="ECO:0007669"/>
    <property type="project" value="UniProtKB-KW"/>
</dbReference>
<accession>A0A3Q8WWA8</accession>
<evidence type="ECO:0000256" key="1">
    <source>
        <dbReference type="ARBA" id="ARBA00004496"/>
    </source>
</evidence>
<comment type="subcellular location">
    <subcellularLocation>
        <location evidence="1">Cytoplasm</location>
    </subcellularLocation>
</comment>
<protein>
    <submittedName>
        <fullName evidence="9">Metal-dependent transcriptional regulator</fullName>
    </submittedName>
</protein>
<dbReference type="InterPro" id="IPR036388">
    <property type="entry name" value="WH-like_DNA-bd_sf"/>
</dbReference>
<evidence type="ECO:0000256" key="5">
    <source>
        <dbReference type="ARBA" id="ARBA00023015"/>
    </source>
</evidence>
<dbReference type="SUPFAM" id="SSF50037">
    <property type="entry name" value="C-terminal domain of transcriptional repressors"/>
    <property type="match status" value="1"/>
</dbReference>